<dbReference type="PANTHER" id="PTHR43578:SF3">
    <property type="entry name" value="NADH-QUINONE OXIDOREDUCTASE SUBUNIT F"/>
    <property type="match status" value="1"/>
</dbReference>
<evidence type="ECO:0000256" key="2">
    <source>
        <dbReference type="ARBA" id="ARBA00022485"/>
    </source>
</evidence>
<dbReference type="Gene3D" id="3.40.30.10">
    <property type="entry name" value="Glutaredoxin"/>
    <property type="match status" value="1"/>
</dbReference>
<sequence>MSREELQHIAERRRAARAARRCRITVCGGLGCESVAGAAVLERLRATVRDAGKAEEIEVHLTGCRGLCEAGPIVEVELGDAARRERRLYLRVDEAAAERIARAHAEDRPVEDLRSHHDDPFFTRQTPVVLAHAGEIDPEDIETCIAAGAYSALEKALTQMAPREVVEEIVRSGLRGRGGAGYPTGLKWSTVAKAEGSRKFVVCNGDEGDPGAFMDRSVLEGDPHEVLEGMAIAGYAVGADHGYLFVRAEHPLAIARLRTAIAQAERLHLLGNRILDTPFDFRVDLRIAGGAYVCGEETALIASIEGKRGSPRPRPPYPAASGLWGMPTLINNVETLANVPAIVAQGSAWFASIGTEHSKGTKVFALAGDVVNTGLVEVPMGMTLREIIYDVGGGIPGGRRFKAAQTGGPSGGCIPARHLDLPVDYESLQAVGTMMGSGGLIVMDESACMVDVARFFMDFCREQSCGKCVPCRAGTVQLHAILERITRGAGTRDDLQRMEELIELLRATSLCGLGQAAPNPVASTLRWFRDEYLAHVVDRRCPAGVCEMQPSAVEVPA</sequence>
<dbReference type="RefSeq" id="WP_248354887.1">
    <property type="nucleotide sequence ID" value="NZ_AP025591.1"/>
</dbReference>
<evidence type="ECO:0000256" key="3">
    <source>
        <dbReference type="ARBA" id="ARBA00022723"/>
    </source>
</evidence>
<dbReference type="Gene3D" id="3.40.50.11540">
    <property type="entry name" value="NADH-ubiquinone oxidoreductase 51kDa subunit"/>
    <property type="match status" value="1"/>
</dbReference>
<dbReference type="Pfam" id="PF10531">
    <property type="entry name" value="SLBB"/>
    <property type="match status" value="1"/>
</dbReference>
<feature type="domain" description="NADH-ubiquinone oxidoreductase 51kDa subunit iron-sulphur binding" evidence="6">
    <location>
        <begin position="450"/>
        <end position="495"/>
    </location>
</feature>
<dbReference type="InterPro" id="IPR037225">
    <property type="entry name" value="Nuo51_FMN-bd_sf"/>
</dbReference>
<dbReference type="Gene3D" id="6.10.250.1450">
    <property type="match status" value="1"/>
</dbReference>
<evidence type="ECO:0000256" key="1">
    <source>
        <dbReference type="ARBA" id="ARBA00007523"/>
    </source>
</evidence>
<dbReference type="CDD" id="cd02980">
    <property type="entry name" value="TRX_Fd_family"/>
    <property type="match status" value="1"/>
</dbReference>
<dbReference type="SUPFAM" id="SSF52833">
    <property type="entry name" value="Thioredoxin-like"/>
    <property type="match status" value="1"/>
</dbReference>
<keyword evidence="4" id="KW-0408">Iron</keyword>
<dbReference type="Proteomes" id="UP001162891">
    <property type="component" value="Chromosome"/>
</dbReference>
<proteinExistence type="inferred from homology"/>
<evidence type="ECO:0000313" key="8">
    <source>
        <dbReference type="Proteomes" id="UP001162891"/>
    </source>
</evidence>
<dbReference type="PANTHER" id="PTHR43578">
    <property type="entry name" value="NADH-QUINONE OXIDOREDUCTASE SUBUNIT F"/>
    <property type="match status" value="1"/>
</dbReference>
<dbReference type="Gene3D" id="1.20.1440.230">
    <property type="entry name" value="NADH-ubiquinone oxidoreductase 51kDa subunit, iron-sulphur binding domain"/>
    <property type="match status" value="1"/>
</dbReference>
<keyword evidence="3" id="KW-0479">Metal-binding</keyword>
<evidence type="ECO:0000313" key="7">
    <source>
        <dbReference type="EMBL" id="BDG05771.1"/>
    </source>
</evidence>
<dbReference type="Gene3D" id="3.10.20.600">
    <property type="match status" value="1"/>
</dbReference>
<evidence type="ECO:0000259" key="6">
    <source>
        <dbReference type="SMART" id="SM00928"/>
    </source>
</evidence>
<gene>
    <name evidence="7" type="primary">hoxF</name>
    <name evidence="7" type="ORF">AMOR_47670</name>
</gene>
<keyword evidence="8" id="KW-1185">Reference proteome</keyword>
<name>A0ABN6MXW5_9BACT</name>
<protein>
    <submittedName>
        <fullName evidence="7">NADH dehydrogenase</fullName>
    </submittedName>
</protein>
<dbReference type="SUPFAM" id="SSF140490">
    <property type="entry name" value="Nqo1C-terminal domain-like"/>
    <property type="match status" value="1"/>
</dbReference>
<dbReference type="Pfam" id="PF01512">
    <property type="entry name" value="Complex1_51K"/>
    <property type="match status" value="1"/>
</dbReference>
<comment type="similarity">
    <text evidence="1">Belongs to the complex I 51 kDa subunit family.</text>
</comment>
<dbReference type="InterPro" id="IPR019575">
    <property type="entry name" value="Nuop51_4Fe4S-bd"/>
</dbReference>
<dbReference type="InterPro" id="IPR036249">
    <property type="entry name" value="Thioredoxin-like_sf"/>
</dbReference>
<keyword evidence="5" id="KW-0411">Iron-sulfur</keyword>
<dbReference type="SUPFAM" id="SSF142019">
    <property type="entry name" value="Nqo1 FMN-binding domain-like"/>
    <property type="match status" value="1"/>
</dbReference>
<dbReference type="Pfam" id="PF10589">
    <property type="entry name" value="NADH_4Fe-4S"/>
    <property type="match status" value="1"/>
</dbReference>
<accession>A0ABN6MXW5</accession>
<dbReference type="SMART" id="SM00928">
    <property type="entry name" value="NADH_4Fe-4S"/>
    <property type="match status" value="1"/>
</dbReference>
<dbReference type="InterPro" id="IPR011538">
    <property type="entry name" value="Nuo51_FMN-bd"/>
</dbReference>
<evidence type="ECO:0000256" key="4">
    <source>
        <dbReference type="ARBA" id="ARBA00023004"/>
    </source>
</evidence>
<reference evidence="8" key="1">
    <citation type="journal article" date="2022" name="Int. J. Syst. Evol. Microbiol.">
        <title>Anaeromyxobacter oryzae sp. nov., Anaeromyxobacter diazotrophicus sp. nov. and Anaeromyxobacter paludicola sp. nov., isolated from paddy soils.</title>
        <authorList>
            <person name="Itoh H."/>
            <person name="Xu Z."/>
            <person name="Mise K."/>
            <person name="Masuda Y."/>
            <person name="Ushijima N."/>
            <person name="Hayakawa C."/>
            <person name="Shiratori Y."/>
            <person name="Senoo K."/>
        </authorList>
    </citation>
    <scope>NUCLEOTIDE SEQUENCE [LARGE SCALE GENOMIC DNA]</scope>
    <source>
        <strain evidence="8">Red232</strain>
    </source>
</reference>
<keyword evidence="2" id="KW-0004">4Fe-4S</keyword>
<organism evidence="7 8">
    <name type="scientific">Anaeromyxobacter oryzae</name>
    <dbReference type="NCBI Taxonomy" id="2918170"/>
    <lineage>
        <taxon>Bacteria</taxon>
        <taxon>Pseudomonadati</taxon>
        <taxon>Myxococcota</taxon>
        <taxon>Myxococcia</taxon>
        <taxon>Myxococcales</taxon>
        <taxon>Cystobacterineae</taxon>
        <taxon>Anaeromyxobacteraceae</taxon>
        <taxon>Anaeromyxobacter</taxon>
    </lineage>
</organism>
<evidence type="ECO:0000256" key="5">
    <source>
        <dbReference type="ARBA" id="ARBA00023014"/>
    </source>
</evidence>
<dbReference type="InterPro" id="IPR037207">
    <property type="entry name" value="Nuop51_4Fe4S-bd_sf"/>
</dbReference>
<dbReference type="InterPro" id="IPR019554">
    <property type="entry name" value="Soluble_ligand-bd"/>
</dbReference>
<dbReference type="SUPFAM" id="SSF142984">
    <property type="entry name" value="Nqo1 middle domain-like"/>
    <property type="match status" value="1"/>
</dbReference>
<dbReference type="EMBL" id="AP025591">
    <property type="protein sequence ID" value="BDG05771.1"/>
    <property type="molecule type" value="Genomic_DNA"/>
</dbReference>